<proteinExistence type="predicted"/>
<feature type="region of interest" description="Disordered" evidence="1">
    <location>
        <begin position="1"/>
        <end position="86"/>
    </location>
</feature>
<feature type="compositionally biased region" description="Basic and acidic residues" evidence="1">
    <location>
        <begin position="1"/>
        <end position="16"/>
    </location>
</feature>
<dbReference type="Proteomes" id="UP000192796">
    <property type="component" value="Unassembled WGS sequence"/>
</dbReference>
<keyword evidence="3" id="KW-1185">Reference proteome</keyword>
<gene>
    <name evidence="2" type="ORF">A3860_21095</name>
</gene>
<protein>
    <submittedName>
        <fullName evidence="2">Uncharacterized protein</fullName>
    </submittedName>
</protein>
<comment type="caution">
    <text evidence="2">The sequence shown here is derived from an EMBL/GenBank/DDBJ whole genome shotgun (WGS) entry which is preliminary data.</text>
</comment>
<feature type="compositionally biased region" description="Basic and acidic residues" evidence="1">
    <location>
        <begin position="57"/>
        <end position="86"/>
    </location>
</feature>
<evidence type="ECO:0000313" key="2">
    <source>
        <dbReference type="EMBL" id="OQP64467.1"/>
    </source>
</evidence>
<dbReference type="OrthoDB" id="681092at2"/>
<organism evidence="2 3">
    <name type="scientific">Niastella vici</name>
    <dbReference type="NCBI Taxonomy" id="1703345"/>
    <lineage>
        <taxon>Bacteria</taxon>
        <taxon>Pseudomonadati</taxon>
        <taxon>Bacteroidota</taxon>
        <taxon>Chitinophagia</taxon>
        <taxon>Chitinophagales</taxon>
        <taxon>Chitinophagaceae</taxon>
        <taxon>Niastella</taxon>
    </lineage>
</organism>
<dbReference type="AlphaFoldDB" id="A0A1V9G1N4"/>
<dbReference type="EMBL" id="LVYD01000042">
    <property type="protein sequence ID" value="OQP64467.1"/>
    <property type="molecule type" value="Genomic_DNA"/>
</dbReference>
<feature type="compositionally biased region" description="Polar residues" evidence="1">
    <location>
        <begin position="22"/>
        <end position="37"/>
    </location>
</feature>
<evidence type="ECO:0000256" key="1">
    <source>
        <dbReference type="SAM" id="MobiDB-lite"/>
    </source>
</evidence>
<dbReference type="RefSeq" id="WP_081147086.1">
    <property type="nucleotide sequence ID" value="NZ_LVYD01000042.1"/>
</dbReference>
<sequence>MTTRNNKQEAPKEQINKKQKTKPGNNPNKGQQENSAVPDSDMEPDEFLAPNADTDVPIDHHVANDSVLRGEDHANEKVDNLPSEDK</sequence>
<evidence type="ECO:0000313" key="3">
    <source>
        <dbReference type="Proteomes" id="UP000192796"/>
    </source>
</evidence>
<reference evidence="2 3" key="1">
    <citation type="submission" date="2016-03" db="EMBL/GenBank/DDBJ databases">
        <title>Niastella vici sp. nov., isolated from farmland soil.</title>
        <authorList>
            <person name="Chen L."/>
            <person name="Wang D."/>
            <person name="Yang S."/>
            <person name="Wang G."/>
        </authorList>
    </citation>
    <scope>NUCLEOTIDE SEQUENCE [LARGE SCALE GENOMIC DNA]</scope>
    <source>
        <strain evidence="2 3">DJ57</strain>
    </source>
</reference>
<accession>A0A1V9G1N4</accession>
<name>A0A1V9G1N4_9BACT</name>